<dbReference type="Pfam" id="PF13560">
    <property type="entry name" value="HTH_31"/>
    <property type="match status" value="1"/>
</dbReference>
<name>A0A852Z5W0_9ACTN</name>
<dbReference type="Pfam" id="PF19054">
    <property type="entry name" value="DUF5753"/>
    <property type="match status" value="1"/>
</dbReference>
<reference evidence="2 3" key="1">
    <citation type="submission" date="2020-07" db="EMBL/GenBank/DDBJ databases">
        <title>Genomic Encyclopedia of Type Strains, Phase III (KMG-III): the genomes of soil and plant-associated and newly described type strains.</title>
        <authorList>
            <person name="Whitman W."/>
        </authorList>
    </citation>
    <scope>NUCLEOTIDE SEQUENCE [LARGE SCALE GENOMIC DNA]</scope>
    <source>
        <strain evidence="2 3">CECT 8576</strain>
    </source>
</reference>
<accession>A0A852Z5W0</accession>
<protein>
    <submittedName>
        <fullName evidence="2">Transcriptional regulator with XRE-family HTH domain</fullName>
    </submittedName>
</protein>
<dbReference type="AlphaFoldDB" id="A0A852Z5W0"/>
<organism evidence="2 3">
    <name type="scientific">Actinopolyspora biskrensis</name>
    <dbReference type="NCBI Taxonomy" id="1470178"/>
    <lineage>
        <taxon>Bacteria</taxon>
        <taxon>Bacillati</taxon>
        <taxon>Actinomycetota</taxon>
        <taxon>Actinomycetes</taxon>
        <taxon>Actinopolysporales</taxon>
        <taxon>Actinopolysporaceae</taxon>
        <taxon>Actinopolyspora</taxon>
    </lineage>
</organism>
<evidence type="ECO:0000313" key="2">
    <source>
        <dbReference type="EMBL" id="NYH78966.1"/>
    </source>
</evidence>
<dbReference type="EMBL" id="JACBYW010000003">
    <property type="protein sequence ID" value="NYH78966.1"/>
    <property type="molecule type" value="Genomic_DNA"/>
</dbReference>
<sequence length="256" mass="28018">MRELARRLNIGHAWITRTETGVRTATPEDVAGITVALGLSAAERDRLTELARESDGPDWLRAGIPGVHQELVTLIEYERTASAIIEVAPLLVPGLLQTADYARTVMATSHGPEQETRIAMRASRRDILTSRQAPTFEAIIMERALTERIASPEVMADQLRHLEKLAELTNVTLRIIPANPGAWTSAHSGQFMLIEFPRAAPIVHLEHLGSAAFLTAPHAVDIYKDAVGNLRDAAKAPEQAAEFIAARADEFEESIP</sequence>
<dbReference type="InterPro" id="IPR043917">
    <property type="entry name" value="DUF5753"/>
</dbReference>
<evidence type="ECO:0000259" key="1">
    <source>
        <dbReference type="Pfam" id="PF19054"/>
    </source>
</evidence>
<proteinExistence type="predicted"/>
<gene>
    <name evidence="2" type="ORF">FHR84_002291</name>
</gene>
<evidence type="ECO:0000313" key="3">
    <source>
        <dbReference type="Proteomes" id="UP000548304"/>
    </source>
</evidence>
<comment type="caution">
    <text evidence="2">The sequence shown here is derived from an EMBL/GenBank/DDBJ whole genome shotgun (WGS) entry which is preliminary data.</text>
</comment>
<feature type="domain" description="DUF5753" evidence="1">
    <location>
        <begin position="73"/>
        <end position="245"/>
    </location>
</feature>
<keyword evidence="3" id="KW-1185">Reference proteome</keyword>
<dbReference type="Proteomes" id="UP000548304">
    <property type="component" value="Unassembled WGS sequence"/>
</dbReference>